<organism evidence="1 2">
    <name type="scientific">Rubroshorea leprosula</name>
    <dbReference type="NCBI Taxonomy" id="152421"/>
    <lineage>
        <taxon>Eukaryota</taxon>
        <taxon>Viridiplantae</taxon>
        <taxon>Streptophyta</taxon>
        <taxon>Embryophyta</taxon>
        <taxon>Tracheophyta</taxon>
        <taxon>Spermatophyta</taxon>
        <taxon>Magnoliopsida</taxon>
        <taxon>eudicotyledons</taxon>
        <taxon>Gunneridae</taxon>
        <taxon>Pentapetalae</taxon>
        <taxon>rosids</taxon>
        <taxon>malvids</taxon>
        <taxon>Malvales</taxon>
        <taxon>Dipterocarpaceae</taxon>
        <taxon>Rubroshorea</taxon>
    </lineage>
</organism>
<proteinExistence type="predicted"/>
<comment type="caution">
    <text evidence="1">The sequence shown here is derived from an EMBL/GenBank/DDBJ whole genome shotgun (WGS) entry which is preliminary data.</text>
</comment>
<evidence type="ECO:0000313" key="1">
    <source>
        <dbReference type="EMBL" id="GKU97834.1"/>
    </source>
</evidence>
<dbReference type="EMBL" id="BPVZ01000012">
    <property type="protein sequence ID" value="GKU97834.1"/>
    <property type="molecule type" value="Genomic_DNA"/>
</dbReference>
<protein>
    <submittedName>
        <fullName evidence="1">Uncharacterized protein</fullName>
    </submittedName>
</protein>
<sequence>MDSPWASVMVPVFNKLPPTGVSNNQCLTLLIGLQKY</sequence>
<accession>A0AAV5IHK1</accession>
<dbReference type="Proteomes" id="UP001054252">
    <property type="component" value="Unassembled WGS sequence"/>
</dbReference>
<dbReference type="AlphaFoldDB" id="A0AAV5IHK1"/>
<name>A0AAV5IHK1_9ROSI</name>
<reference evidence="1 2" key="1">
    <citation type="journal article" date="2021" name="Commun. Biol.">
        <title>The genome of Shorea leprosula (Dipterocarpaceae) highlights the ecological relevance of drought in aseasonal tropical rainforests.</title>
        <authorList>
            <person name="Ng K.K.S."/>
            <person name="Kobayashi M.J."/>
            <person name="Fawcett J.A."/>
            <person name="Hatakeyama M."/>
            <person name="Paape T."/>
            <person name="Ng C.H."/>
            <person name="Ang C.C."/>
            <person name="Tnah L.H."/>
            <person name="Lee C.T."/>
            <person name="Nishiyama T."/>
            <person name="Sese J."/>
            <person name="O'Brien M.J."/>
            <person name="Copetti D."/>
            <person name="Mohd Noor M.I."/>
            <person name="Ong R.C."/>
            <person name="Putra M."/>
            <person name="Sireger I.Z."/>
            <person name="Indrioko S."/>
            <person name="Kosugi Y."/>
            <person name="Izuno A."/>
            <person name="Isagi Y."/>
            <person name="Lee S.L."/>
            <person name="Shimizu K.K."/>
        </authorList>
    </citation>
    <scope>NUCLEOTIDE SEQUENCE [LARGE SCALE GENOMIC DNA]</scope>
    <source>
        <strain evidence="1">214</strain>
    </source>
</reference>
<keyword evidence="2" id="KW-1185">Reference proteome</keyword>
<evidence type="ECO:0000313" key="2">
    <source>
        <dbReference type="Proteomes" id="UP001054252"/>
    </source>
</evidence>
<gene>
    <name evidence="1" type="ORF">SLEP1_g10917</name>
</gene>